<name>D3PS75_MEIRD</name>
<dbReference type="KEGG" id="mrb:Mrub_1546"/>
<dbReference type="EMBL" id="CP005385">
    <property type="protein sequence ID" value="AGK06252.1"/>
    <property type="molecule type" value="Genomic_DNA"/>
</dbReference>
<keyword evidence="1" id="KW-0812">Transmembrane</keyword>
<keyword evidence="4" id="KW-1185">Reference proteome</keyword>
<evidence type="ECO:0000313" key="4">
    <source>
        <dbReference type="Proteomes" id="UP000006655"/>
    </source>
</evidence>
<gene>
    <name evidence="2" type="ordered locus">Mrub_1546</name>
    <name evidence="3" type="ORF">K649_14830</name>
</gene>
<evidence type="ECO:0000256" key="1">
    <source>
        <dbReference type="SAM" id="Phobius"/>
    </source>
</evidence>
<organism evidence="3 5">
    <name type="scientific">Meiothermus ruber (strain ATCC 35948 / DSM 1279 / VKM B-1258 / 21)</name>
    <name type="common">Thermus ruber</name>
    <dbReference type="NCBI Taxonomy" id="504728"/>
    <lineage>
        <taxon>Bacteria</taxon>
        <taxon>Thermotogati</taxon>
        <taxon>Deinococcota</taxon>
        <taxon>Deinococci</taxon>
        <taxon>Thermales</taxon>
        <taxon>Thermaceae</taxon>
        <taxon>Meiothermus</taxon>
    </lineage>
</organism>
<proteinExistence type="predicted"/>
<keyword evidence="1" id="KW-1133">Transmembrane helix</keyword>
<dbReference type="Proteomes" id="UP000013026">
    <property type="component" value="Chromosome"/>
</dbReference>
<evidence type="ECO:0000313" key="2">
    <source>
        <dbReference type="EMBL" id="ADD28308.1"/>
    </source>
</evidence>
<dbReference type="Proteomes" id="UP000006655">
    <property type="component" value="Chromosome"/>
</dbReference>
<sequence>MRPETFGLLVFGVTAAWVLLATWLIPMLNRRRQEREQLALAKMHRFAMRHNTFVRNHQGLRYVVVLGKQGFCYMLGGEFVSRERLLRALGEENEKHLLKAESEESQHSAIHGLVTIPA</sequence>
<evidence type="ECO:0000313" key="5">
    <source>
        <dbReference type="Proteomes" id="UP000013026"/>
    </source>
</evidence>
<dbReference type="EMBL" id="CP001743">
    <property type="protein sequence ID" value="ADD28308.1"/>
    <property type="molecule type" value="Genomic_DNA"/>
</dbReference>
<accession>D3PS75</accession>
<dbReference type="STRING" id="504728.K649_14830"/>
<dbReference type="OrthoDB" id="26323at2"/>
<dbReference type="PATRIC" id="fig|504728.9.peg.3044"/>
<dbReference type="KEGG" id="mre:K649_14830"/>
<reference evidence="2 4" key="1">
    <citation type="journal article" date="2010" name="Stand. Genomic Sci.">
        <title>Complete genome sequence of Meiothermus ruber type strain (21).</title>
        <authorList>
            <person name="Tindall B.J."/>
            <person name="Sikorski J."/>
            <person name="Lucas S."/>
            <person name="Goltsman E."/>
            <person name="Copeland A."/>
            <person name="Glavina Del Rio T."/>
            <person name="Nolan M."/>
            <person name="Tice H."/>
            <person name="Cheng J.F."/>
            <person name="Han C."/>
            <person name="Pitluck S."/>
            <person name="Liolios K."/>
            <person name="Ivanova N."/>
            <person name="Mavromatis K."/>
            <person name="Ovchinnikova G."/>
            <person name="Pati A."/>
            <person name="Fahnrich R."/>
            <person name="Goodwin L."/>
            <person name="Chen A."/>
            <person name="Palaniappan K."/>
            <person name="Land M."/>
            <person name="Hauser L."/>
            <person name="Chang Y.J."/>
            <person name="Jeffries C.D."/>
            <person name="Rohde M."/>
            <person name="Goker M."/>
            <person name="Woyke T."/>
            <person name="Bristow J."/>
            <person name="Eisen J.A."/>
            <person name="Markowitz V."/>
            <person name="Hugenholtz P."/>
            <person name="Kyrpides N.C."/>
            <person name="Klenk H.P."/>
            <person name="Lapidus A."/>
        </authorList>
    </citation>
    <scope>NUCLEOTIDE SEQUENCE [LARGE SCALE GENOMIC DNA]</scope>
    <source>
        <strain evidence="4">ATCC 35948 / DSM 1279 / VKM B-1258 / 21</strain>
        <strain evidence="2">DSM 1279</strain>
    </source>
</reference>
<keyword evidence="1" id="KW-0472">Membrane</keyword>
<reference evidence="3 5" key="3">
    <citation type="submission" date="2013-04" db="EMBL/GenBank/DDBJ databases">
        <authorList>
            <person name="Chin J."/>
            <person name="Alexander D.H."/>
            <person name="Marks P."/>
            <person name="Korlach J."/>
            <person name="Clum A."/>
            <person name="Copeland A."/>
        </authorList>
    </citation>
    <scope>NUCLEOTIDE SEQUENCE [LARGE SCALE GENOMIC DNA]</scope>
    <source>
        <strain evidence="5">ATCC 35948 / DSM 1279 / VKM B-1258 / 21</strain>
        <strain evidence="3">DSM 1279</strain>
    </source>
</reference>
<protein>
    <submittedName>
        <fullName evidence="3">Uncharacterized protein</fullName>
    </submittedName>
</protein>
<dbReference type="AlphaFoldDB" id="D3PS75"/>
<feature type="transmembrane region" description="Helical" evidence="1">
    <location>
        <begin position="6"/>
        <end position="25"/>
    </location>
</feature>
<reference evidence="3" key="2">
    <citation type="submission" date="2013-04" db="EMBL/GenBank/DDBJ databases">
        <title>Non-Hybrid, Finished Microbial Genome Assemblies from Long-Read SMRT Sequencing Data.</title>
        <authorList>
            <person name="Klammer A."/>
            <person name="Drake J."/>
            <person name="Heiner C."/>
            <person name="Clum A."/>
            <person name="Copeland A."/>
            <person name="Huddleston J."/>
            <person name="Eichler E."/>
            <person name="Turner S.W."/>
        </authorList>
    </citation>
    <scope>NUCLEOTIDE SEQUENCE</scope>
    <source>
        <strain evidence="3">DSM 1279</strain>
    </source>
</reference>
<evidence type="ECO:0000313" key="3">
    <source>
        <dbReference type="EMBL" id="AGK06252.1"/>
    </source>
</evidence>
<dbReference type="RefSeq" id="WP_013013810.1">
    <property type="nucleotide sequence ID" value="NC_013946.1"/>
</dbReference>